<evidence type="ECO:0000313" key="2">
    <source>
        <dbReference type="Proteomes" id="UP000663419"/>
    </source>
</evidence>
<dbReference type="EMBL" id="CP069102">
    <property type="protein sequence ID" value="QSS48760.1"/>
    <property type="molecule type" value="Genomic_DNA"/>
</dbReference>
<protein>
    <submittedName>
        <fullName evidence="1">Uncharacterized protein</fullName>
    </submittedName>
</protein>
<accession>A0A8A1L564</accession>
<evidence type="ECO:0000313" key="1">
    <source>
        <dbReference type="EMBL" id="QSS48760.1"/>
    </source>
</evidence>
<reference evidence="1" key="1">
    <citation type="submission" date="2021-01" db="EMBL/GenBank/DDBJ databases">
        <title>Chromosome-level genome assembly of a human fungal pathogen reveals clustering of transcriptionally co-regulated genes.</title>
        <authorList>
            <person name="Voorhies M."/>
            <person name="Cohen S."/>
            <person name="Shea T.P."/>
            <person name="Petrus S."/>
            <person name="Munoz J.F."/>
            <person name="Poplawski S."/>
            <person name="Goldman W.E."/>
            <person name="Michael T."/>
            <person name="Cuomo C.A."/>
            <person name="Sil A."/>
            <person name="Beyhan S."/>
        </authorList>
    </citation>
    <scope>NUCLEOTIDE SEQUENCE</scope>
    <source>
        <strain evidence="1">H88</strain>
    </source>
</reference>
<proteinExistence type="predicted"/>
<gene>
    <name evidence="1" type="ORF">I7I53_08864</name>
</gene>
<organism evidence="1 2">
    <name type="scientific">Ajellomyces capsulatus (strain H88)</name>
    <name type="common">Darling's disease fungus</name>
    <name type="synonym">Histoplasma capsulatum</name>
    <dbReference type="NCBI Taxonomy" id="544711"/>
    <lineage>
        <taxon>Eukaryota</taxon>
        <taxon>Fungi</taxon>
        <taxon>Dikarya</taxon>
        <taxon>Ascomycota</taxon>
        <taxon>Pezizomycotina</taxon>
        <taxon>Eurotiomycetes</taxon>
        <taxon>Eurotiomycetidae</taxon>
        <taxon>Onygenales</taxon>
        <taxon>Ajellomycetaceae</taxon>
        <taxon>Histoplasma</taxon>
    </lineage>
</organism>
<name>A0A8A1L564_AJEC8</name>
<dbReference type="AlphaFoldDB" id="A0A8A1L564"/>
<dbReference type="Proteomes" id="UP000663419">
    <property type="component" value="Chromosome 1"/>
</dbReference>
<sequence>MGNFRHQVVLSQKAGSGGRSKVTQAQAERTFELSLTHSLCLPFKLRSVGLRRLRLLVLPRSEISPSFFSNHATTNRMDALLYHLWSRNI</sequence>
<dbReference type="VEuPathDB" id="FungiDB:I7I53_08864"/>